<gene>
    <name evidence="1" type="ORF">FGO68_gene15760</name>
</gene>
<keyword evidence="2" id="KW-1185">Reference proteome</keyword>
<reference evidence="1" key="1">
    <citation type="submission" date="2019-06" db="EMBL/GenBank/DDBJ databases">
        <authorList>
            <person name="Zheng W."/>
        </authorList>
    </citation>
    <scope>NUCLEOTIDE SEQUENCE</scope>
    <source>
        <strain evidence="1">QDHG01</strain>
    </source>
</reference>
<evidence type="ECO:0000313" key="2">
    <source>
        <dbReference type="Proteomes" id="UP000785679"/>
    </source>
</evidence>
<evidence type="ECO:0000313" key="1">
    <source>
        <dbReference type="EMBL" id="TNV80015.1"/>
    </source>
</evidence>
<dbReference type="AlphaFoldDB" id="A0A8J8T318"/>
<organism evidence="1 2">
    <name type="scientific">Halteria grandinella</name>
    <dbReference type="NCBI Taxonomy" id="5974"/>
    <lineage>
        <taxon>Eukaryota</taxon>
        <taxon>Sar</taxon>
        <taxon>Alveolata</taxon>
        <taxon>Ciliophora</taxon>
        <taxon>Intramacronucleata</taxon>
        <taxon>Spirotrichea</taxon>
        <taxon>Stichotrichia</taxon>
        <taxon>Sporadotrichida</taxon>
        <taxon>Halteriidae</taxon>
        <taxon>Halteria</taxon>
    </lineage>
</organism>
<protein>
    <submittedName>
        <fullName evidence="1">Uncharacterized protein</fullName>
    </submittedName>
</protein>
<sequence length="187" mass="22035">MNFQVFALAQKLEFQLNSRLDSIEQREKCVGGEGPLQLDRREKLFKARFYQIIIKILKYLDKRKCSQNSTHYKTSASLQITFSLTNKQTKTFNQLAIKPISILIMKILMKMTSLTMSSLLTTIIQTNSQWKLDRLWRESHNSWQLRITSHLNMIIWTAQQQLLTLSRIHNPQLKPQNTQQANLKTQR</sequence>
<dbReference type="EMBL" id="RRYP01008098">
    <property type="protein sequence ID" value="TNV80015.1"/>
    <property type="molecule type" value="Genomic_DNA"/>
</dbReference>
<name>A0A8J8T318_HALGN</name>
<dbReference type="Proteomes" id="UP000785679">
    <property type="component" value="Unassembled WGS sequence"/>
</dbReference>
<proteinExistence type="predicted"/>
<comment type="caution">
    <text evidence="1">The sequence shown here is derived from an EMBL/GenBank/DDBJ whole genome shotgun (WGS) entry which is preliminary data.</text>
</comment>
<accession>A0A8J8T318</accession>